<dbReference type="EMBL" id="AMQM01006480">
    <property type="status" value="NOT_ANNOTATED_CDS"/>
    <property type="molecule type" value="Genomic_DNA"/>
</dbReference>
<evidence type="ECO:0000313" key="5">
    <source>
        <dbReference type="Proteomes" id="UP000015101"/>
    </source>
</evidence>
<name>T1FDD7_HELRO</name>
<evidence type="ECO:0000313" key="3">
    <source>
        <dbReference type="EMBL" id="ESN97109.1"/>
    </source>
</evidence>
<evidence type="ECO:0000256" key="2">
    <source>
        <dbReference type="SAM" id="Phobius"/>
    </source>
</evidence>
<gene>
    <name evidence="4" type="primary">20206836</name>
    <name evidence="3" type="ORF">HELRODRAFT_178559</name>
</gene>
<dbReference type="InParanoid" id="T1FDD7"/>
<proteinExistence type="predicted"/>
<accession>T1FDD7</accession>
<organism evidence="4 5">
    <name type="scientific">Helobdella robusta</name>
    <name type="common">Californian leech</name>
    <dbReference type="NCBI Taxonomy" id="6412"/>
    <lineage>
        <taxon>Eukaryota</taxon>
        <taxon>Metazoa</taxon>
        <taxon>Spiralia</taxon>
        <taxon>Lophotrochozoa</taxon>
        <taxon>Annelida</taxon>
        <taxon>Clitellata</taxon>
        <taxon>Hirudinea</taxon>
        <taxon>Rhynchobdellida</taxon>
        <taxon>Glossiphoniidae</taxon>
        <taxon>Helobdella</taxon>
    </lineage>
</organism>
<reference evidence="4" key="3">
    <citation type="submission" date="2015-06" db="UniProtKB">
        <authorList>
            <consortium name="EnsemblMetazoa"/>
        </authorList>
    </citation>
    <scope>IDENTIFICATION</scope>
</reference>
<keyword evidence="2" id="KW-0812">Transmembrane</keyword>
<dbReference type="KEGG" id="hro:HELRODRAFT_178559"/>
<sequence>MASIDWHSFVIVHFRRVFLGATILFYNFLTFVSLFSSSCLSPGSYVLQVHMLSRFICSPRVHMFSRFICSPGSYVLQVHMFSRFICSPGSYALQVHMFSRFICSPGSYALQVHMFSKGSYVLQAHMFSSYSEIFDVLSSKDDVDQGLPGKQQLRHKMAGQQTNEEADRRQHN</sequence>
<evidence type="ECO:0000256" key="1">
    <source>
        <dbReference type="SAM" id="MobiDB-lite"/>
    </source>
</evidence>
<protein>
    <submittedName>
        <fullName evidence="3 4">Uncharacterized protein</fullName>
    </submittedName>
</protein>
<keyword evidence="5" id="KW-1185">Reference proteome</keyword>
<keyword evidence="2" id="KW-0472">Membrane</keyword>
<keyword evidence="2" id="KW-1133">Transmembrane helix</keyword>
<dbReference type="Proteomes" id="UP000015101">
    <property type="component" value="Unassembled WGS sequence"/>
</dbReference>
<dbReference type="CTD" id="20206836"/>
<dbReference type="EMBL" id="AMQM01006481">
    <property type="status" value="NOT_ANNOTATED_CDS"/>
    <property type="molecule type" value="Genomic_DNA"/>
</dbReference>
<dbReference type="EnsemblMetazoa" id="HelroT178559">
    <property type="protein sequence ID" value="HelroP178559"/>
    <property type="gene ID" value="HelroG178559"/>
</dbReference>
<reference evidence="3 5" key="2">
    <citation type="journal article" date="2013" name="Nature">
        <title>Insights into bilaterian evolution from three spiralian genomes.</title>
        <authorList>
            <person name="Simakov O."/>
            <person name="Marletaz F."/>
            <person name="Cho S.J."/>
            <person name="Edsinger-Gonzales E."/>
            <person name="Havlak P."/>
            <person name="Hellsten U."/>
            <person name="Kuo D.H."/>
            <person name="Larsson T."/>
            <person name="Lv J."/>
            <person name="Arendt D."/>
            <person name="Savage R."/>
            <person name="Osoegawa K."/>
            <person name="de Jong P."/>
            <person name="Grimwood J."/>
            <person name="Chapman J.A."/>
            <person name="Shapiro H."/>
            <person name="Aerts A."/>
            <person name="Otillar R.P."/>
            <person name="Terry A.Y."/>
            <person name="Boore J.L."/>
            <person name="Grigoriev I.V."/>
            <person name="Lindberg D.R."/>
            <person name="Seaver E.C."/>
            <person name="Weisblat D.A."/>
            <person name="Putnam N.H."/>
            <person name="Rokhsar D.S."/>
        </authorList>
    </citation>
    <scope>NUCLEOTIDE SEQUENCE</scope>
</reference>
<feature type="region of interest" description="Disordered" evidence="1">
    <location>
        <begin position="145"/>
        <end position="172"/>
    </location>
</feature>
<dbReference type="HOGENOM" id="CLU_1556957_0_0_1"/>
<dbReference type="RefSeq" id="XP_009024890.1">
    <property type="nucleotide sequence ID" value="XM_009026642.1"/>
</dbReference>
<dbReference type="EMBL" id="KB097456">
    <property type="protein sequence ID" value="ESN97109.1"/>
    <property type="molecule type" value="Genomic_DNA"/>
</dbReference>
<reference evidence="5" key="1">
    <citation type="submission" date="2012-12" db="EMBL/GenBank/DDBJ databases">
        <authorList>
            <person name="Hellsten U."/>
            <person name="Grimwood J."/>
            <person name="Chapman J.A."/>
            <person name="Shapiro H."/>
            <person name="Aerts A."/>
            <person name="Otillar R.P."/>
            <person name="Terry A.Y."/>
            <person name="Boore J.L."/>
            <person name="Simakov O."/>
            <person name="Marletaz F."/>
            <person name="Cho S.-J."/>
            <person name="Edsinger-Gonzales E."/>
            <person name="Havlak P."/>
            <person name="Kuo D.-H."/>
            <person name="Larsson T."/>
            <person name="Lv J."/>
            <person name="Arendt D."/>
            <person name="Savage R."/>
            <person name="Osoegawa K."/>
            <person name="de Jong P."/>
            <person name="Lindberg D.R."/>
            <person name="Seaver E.C."/>
            <person name="Weisblat D.A."/>
            <person name="Putnam N.H."/>
            <person name="Grigoriev I.V."/>
            <person name="Rokhsar D.S."/>
        </authorList>
    </citation>
    <scope>NUCLEOTIDE SEQUENCE</scope>
</reference>
<dbReference type="GeneID" id="20206836"/>
<feature type="transmembrane region" description="Helical" evidence="2">
    <location>
        <begin position="17"/>
        <end position="35"/>
    </location>
</feature>
<dbReference type="AlphaFoldDB" id="T1FDD7"/>
<evidence type="ECO:0000313" key="4">
    <source>
        <dbReference type="EnsemblMetazoa" id="HelroP178559"/>
    </source>
</evidence>